<dbReference type="InterPro" id="IPR045087">
    <property type="entry name" value="Cu-oxidase_fam"/>
</dbReference>
<dbReference type="Pfam" id="PF00394">
    <property type="entry name" value="Cu-oxidase"/>
    <property type="match status" value="1"/>
</dbReference>
<dbReference type="OrthoDB" id="2121828at2759"/>
<keyword evidence="3" id="KW-0560">Oxidoreductase</keyword>
<dbReference type="PANTHER" id="PTHR11709">
    <property type="entry name" value="MULTI-COPPER OXIDASE"/>
    <property type="match status" value="1"/>
</dbReference>
<feature type="region of interest" description="Disordered" evidence="5">
    <location>
        <begin position="624"/>
        <end position="675"/>
    </location>
</feature>
<keyword evidence="4" id="KW-0186">Copper</keyword>
<dbReference type="Gene3D" id="2.60.40.420">
    <property type="entry name" value="Cupredoxins - blue copper proteins"/>
    <property type="match status" value="3"/>
</dbReference>
<proteinExistence type="inferred from homology"/>
<evidence type="ECO:0000313" key="11">
    <source>
        <dbReference type="Proteomes" id="UP000654075"/>
    </source>
</evidence>
<dbReference type="EMBL" id="CAJNNV010032872">
    <property type="protein sequence ID" value="CAE8641291.1"/>
    <property type="molecule type" value="Genomic_DNA"/>
</dbReference>
<dbReference type="InterPro" id="IPR011707">
    <property type="entry name" value="Cu-oxidase-like_N"/>
</dbReference>
<dbReference type="Pfam" id="PF07731">
    <property type="entry name" value="Cu-oxidase_2"/>
    <property type="match status" value="1"/>
</dbReference>
<protein>
    <recommendedName>
        <fullName evidence="12">Laccase</fullName>
    </recommendedName>
</protein>
<dbReference type="SUPFAM" id="SSF49503">
    <property type="entry name" value="Cupredoxins"/>
    <property type="match status" value="3"/>
</dbReference>
<feature type="compositionally biased region" description="Low complexity" evidence="5">
    <location>
        <begin position="630"/>
        <end position="671"/>
    </location>
</feature>
<feature type="domain" description="Plastocyanin-like" evidence="8">
    <location>
        <begin position="467"/>
        <end position="598"/>
    </location>
</feature>
<comment type="caution">
    <text evidence="10">The sequence shown here is derived from an EMBL/GenBank/DDBJ whole genome shotgun (WGS) entry which is preliminary data.</text>
</comment>
<feature type="signal peptide" evidence="6">
    <location>
        <begin position="1"/>
        <end position="17"/>
    </location>
</feature>
<feature type="chain" id="PRO_5032432518" description="Laccase" evidence="6">
    <location>
        <begin position="18"/>
        <end position="839"/>
    </location>
</feature>
<dbReference type="InterPro" id="IPR011706">
    <property type="entry name" value="Cu-oxidase_C"/>
</dbReference>
<accession>A0A813HV83</accession>
<evidence type="ECO:0000259" key="9">
    <source>
        <dbReference type="Pfam" id="PF07732"/>
    </source>
</evidence>
<evidence type="ECO:0000313" key="10">
    <source>
        <dbReference type="EMBL" id="CAE8641291.1"/>
    </source>
</evidence>
<evidence type="ECO:0000256" key="5">
    <source>
        <dbReference type="SAM" id="MobiDB-lite"/>
    </source>
</evidence>
<dbReference type="CDD" id="cd04206">
    <property type="entry name" value="CuRO_1_LCC_like"/>
    <property type="match status" value="1"/>
</dbReference>
<evidence type="ECO:0008006" key="12">
    <source>
        <dbReference type="Google" id="ProtNLM"/>
    </source>
</evidence>
<keyword evidence="2" id="KW-0479">Metal-binding</keyword>
<name>A0A813HV83_POLGL</name>
<dbReference type="PANTHER" id="PTHR11709:SF394">
    <property type="entry name" value="FI03373P-RELATED"/>
    <property type="match status" value="1"/>
</dbReference>
<dbReference type="InterPro" id="IPR001117">
    <property type="entry name" value="Cu-oxidase_2nd"/>
</dbReference>
<dbReference type="Pfam" id="PF07732">
    <property type="entry name" value="Cu-oxidase_3"/>
    <property type="match status" value="1"/>
</dbReference>
<comment type="similarity">
    <text evidence="1">Belongs to the multicopper oxidase family.</text>
</comment>
<evidence type="ECO:0000256" key="2">
    <source>
        <dbReference type="ARBA" id="ARBA00022723"/>
    </source>
</evidence>
<keyword evidence="6" id="KW-0732">Signal</keyword>
<dbReference type="InterPro" id="IPR008972">
    <property type="entry name" value="Cupredoxin"/>
</dbReference>
<evidence type="ECO:0000256" key="1">
    <source>
        <dbReference type="ARBA" id="ARBA00010609"/>
    </source>
</evidence>
<feature type="domain" description="Plastocyanin-like" evidence="9">
    <location>
        <begin position="38"/>
        <end position="147"/>
    </location>
</feature>
<gene>
    <name evidence="10" type="ORF">PGLA1383_LOCUS55976</name>
</gene>
<dbReference type="CDD" id="cd04205">
    <property type="entry name" value="CuRO_2_LCC_like"/>
    <property type="match status" value="1"/>
</dbReference>
<evidence type="ECO:0000256" key="4">
    <source>
        <dbReference type="ARBA" id="ARBA00023008"/>
    </source>
</evidence>
<dbReference type="GO" id="GO:0005507">
    <property type="term" value="F:copper ion binding"/>
    <property type="evidence" value="ECO:0007669"/>
    <property type="project" value="InterPro"/>
</dbReference>
<organism evidence="10 11">
    <name type="scientific">Polarella glacialis</name>
    <name type="common">Dinoflagellate</name>
    <dbReference type="NCBI Taxonomy" id="89957"/>
    <lineage>
        <taxon>Eukaryota</taxon>
        <taxon>Sar</taxon>
        <taxon>Alveolata</taxon>
        <taxon>Dinophyceae</taxon>
        <taxon>Suessiales</taxon>
        <taxon>Suessiaceae</taxon>
        <taxon>Polarella</taxon>
    </lineage>
</organism>
<dbReference type="GO" id="GO:0016491">
    <property type="term" value="F:oxidoreductase activity"/>
    <property type="evidence" value="ECO:0007669"/>
    <property type="project" value="UniProtKB-KW"/>
</dbReference>
<sequence>MALCCCRLLLKLQVCIAALQILIATGLEAELAINSEFMSLDCVDRMVLSINGKVPGPTLRAQPGELVQITVRNKMASQSVSIHFHGQYQNNTPWQDGAASFSGCPIPAQTSWTYSFHANPDPGTYQYHSHVGGTSVGGVGGVLIIEGAVSEATAAIAGEHVLHLFDWWHAPQEEILTGLMSPQFRWPGDPQSVLINGRGSFDCDSNAMYTCNITANASCSDGKGPIAPANLRPWYRPNYQPPQCESSACPDLEVFEVSTNGTYLLRLIGATSLSFLNVAVEGHNLTIVETDGHPAAPLEVSSVDVNSGQRLGVLLQANQQPGTYVIRVQIRGRSGVRFAHALLNYTDSPNVTVDPLGVQIPQPAWHDNNFTFQQQNALRGTQSLPVPPNEQVVRRFEIVSTQERLGGKNSNGKPSVDSIQAAIGVGSDRPENNCESANNTRLLRWFLGRRTFFHSTTPVLSKLYFTQGVDELTEDKSYYQVEVGKVYDIVIQNYPACNGVCETHSFHLHGMPFWVLGTFRGEFNGSAEQVAAFNLVDPPMRDSIMTPSEGVNNKPAIRAGCGYVVIRFKPIGPGAWPFHCHQLLHAAPMGSIVVFHTGPEGLPPPPSNLLVCGGMNLQTIMKRLKDNKDSSSTTTTTSTSTTTTSTSSATTTTTTAPTTAPTTAAPTASTTKLPPGSVAVTKVVGTMAMEVANCTAFTGRAGVEGAVAAGIASASGVAASNLKVALSCPSRRLASEPLARRLADAMNAAYEITIPAGSTTITAASVTSAIVSEGVAGLTSKIAAAMTAANIVGVTLAVKSVPAPETRNPTTEEPVSDARRTTYLLSFCLLPYFIQGWPV</sequence>
<evidence type="ECO:0000259" key="8">
    <source>
        <dbReference type="Pfam" id="PF07731"/>
    </source>
</evidence>
<feature type="domain" description="Plastocyanin-like" evidence="7">
    <location>
        <begin position="159"/>
        <end position="336"/>
    </location>
</feature>
<evidence type="ECO:0000259" key="7">
    <source>
        <dbReference type="Pfam" id="PF00394"/>
    </source>
</evidence>
<keyword evidence="11" id="KW-1185">Reference proteome</keyword>
<reference evidence="10" key="1">
    <citation type="submission" date="2021-02" db="EMBL/GenBank/DDBJ databases">
        <authorList>
            <person name="Dougan E. K."/>
            <person name="Rhodes N."/>
            <person name="Thang M."/>
            <person name="Chan C."/>
        </authorList>
    </citation>
    <scope>NUCLEOTIDE SEQUENCE</scope>
</reference>
<dbReference type="Proteomes" id="UP000654075">
    <property type="component" value="Unassembled WGS sequence"/>
</dbReference>
<dbReference type="AlphaFoldDB" id="A0A813HV83"/>
<evidence type="ECO:0000256" key="6">
    <source>
        <dbReference type="SAM" id="SignalP"/>
    </source>
</evidence>
<evidence type="ECO:0000256" key="3">
    <source>
        <dbReference type="ARBA" id="ARBA00023002"/>
    </source>
</evidence>